<feature type="transmembrane region" description="Helical" evidence="2">
    <location>
        <begin position="82"/>
        <end position="105"/>
    </location>
</feature>
<evidence type="ECO:0000256" key="2">
    <source>
        <dbReference type="SAM" id="Phobius"/>
    </source>
</evidence>
<dbReference type="Proteomes" id="UP000292082">
    <property type="component" value="Unassembled WGS sequence"/>
</dbReference>
<name>A0A4Q9PID3_9APHY</name>
<keyword evidence="5" id="KW-1185">Reference proteome</keyword>
<dbReference type="InterPro" id="IPR045340">
    <property type="entry name" value="DUF6533"/>
</dbReference>
<dbReference type="Pfam" id="PF20151">
    <property type="entry name" value="DUF6533"/>
    <property type="match status" value="1"/>
</dbReference>
<protein>
    <recommendedName>
        <fullName evidence="3">DUF6533 domain-containing protein</fullName>
    </recommendedName>
</protein>
<keyword evidence="2" id="KW-0472">Membrane</keyword>
<feature type="compositionally biased region" description="Basic and acidic residues" evidence="1">
    <location>
        <begin position="251"/>
        <end position="260"/>
    </location>
</feature>
<keyword evidence="2" id="KW-1133">Transmembrane helix</keyword>
<evidence type="ECO:0000313" key="4">
    <source>
        <dbReference type="EMBL" id="TBU53136.1"/>
    </source>
</evidence>
<keyword evidence="2" id="KW-0812">Transmembrane</keyword>
<evidence type="ECO:0000256" key="1">
    <source>
        <dbReference type="SAM" id="MobiDB-lite"/>
    </source>
</evidence>
<evidence type="ECO:0000313" key="5">
    <source>
        <dbReference type="Proteomes" id="UP000292082"/>
    </source>
</evidence>
<dbReference type="AlphaFoldDB" id="A0A4Q9PID3"/>
<dbReference type="EMBL" id="ML145224">
    <property type="protein sequence ID" value="TBU53136.1"/>
    <property type="molecule type" value="Genomic_DNA"/>
</dbReference>
<sequence length="260" mass="29440">ENYCILASGTLLFFDYMLTFTTEVERIWRRKLTGATIMYLLLRYTIMIDRIWFMTEILLWNSNNKTCGIIEHLDDIALTVNYLATSVTFAGVAFETASNLLLILITSVKTFAIKRELSRLSIPAPLTTLLIRDGEHYVISEYSHQSSILIHGKSSIFAMVWPYFNQCFSVMILTRFMLDLRGLYFPDNTSSQGSSSLVFRALSKVHVTSANMVGNLGATVRTGTDHSLSPDELEWEADGLGDEEPQFSLDPFREGMEAEL</sequence>
<reference evidence="4 5" key="1">
    <citation type="submission" date="2019-01" db="EMBL/GenBank/DDBJ databases">
        <title>Draft genome sequences of three monokaryotic isolates of the white-rot basidiomycete fungus Dichomitus squalens.</title>
        <authorList>
            <consortium name="DOE Joint Genome Institute"/>
            <person name="Lopez S.C."/>
            <person name="Andreopoulos B."/>
            <person name="Pangilinan J."/>
            <person name="Lipzen A."/>
            <person name="Riley R."/>
            <person name="Ahrendt S."/>
            <person name="Ng V."/>
            <person name="Barry K."/>
            <person name="Daum C."/>
            <person name="Grigoriev I.V."/>
            <person name="Hilden K.S."/>
            <person name="Makela M.R."/>
            <person name="de Vries R.P."/>
        </authorList>
    </citation>
    <scope>NUCLEOTIDE SEQUENCE [LARGE SCALE GENOMIC DNA]</scope>
    <source>
        <strain evidence="4 5">CBS 464.89</strain>
    </source>
</reference>
<organism evidence="4 5">
    <name type="scientific">Dichomitus squalens</name>
    <dbReference type="NCBI Taxonomy" id="114155"/>
    <lineage>
        <taxon>Eukaryota</taxon>
        <taxon>Fungi</taxon>
        <taxon>Dikarya</taxon>
        <taxon>Basidiomycota</taxon>
        <taxon>Agaricomycotina</taxon>
        <taxon>Agaricomycetes</taxon>
        <taxon>Polyporales</taxon>
        <taxon>Polyporaceae</taxon>
        <taxon>Dichomitus</taxon>
    </lineage>
</organism>
<feature type="transmembrane region" description="Helical" evidence="2">
    <location>
        <begin position="32"/>
        <end position="53"/>
    </location>
</feature>
<feature type="domain" description="DUF6533" evidence="3">
    <location>
        <begin position="3"/>
        <end position="48"/>
    </location>
</feature>
<proteinExistence type="predicted"/>
<evidence type="ECO:0000259" key="3">
    <source>
        <dbReference type="Pfam" id="PF20151"/>
    </source>
</evidence>
<accession>A0A4Q9PID3</accession>
<feature type="region of interest" description="Disordered" evidence="1">
    <location>
        <begin position="238"/>
        <end position="260"/>
    </location>
</feature>
<gene>
    <name evidence="4" type="ORF">BD310DRAFT_830778</name>
</gene>
<feature type="non-terminal residue" evidence="4">
    <location>
        <position position="1"/>
    </location>
</feature>